<evidence type="ECO:0000256" key="1">
    <source>
        <dbReference type="SAM" id="SignalP"/>
    </source>
</evidence>
<reference evidence="3" key="1">
    <citation type="submission" date="2016-11" db="EMBL/GenBank/DDBJ databases">
        <authorList>
            <person name="Varghese N."/>
            <person name="Submissions S."/>
        </authorList>
    </citation>
    <scope>NUCLEOTIDE SEQUENCE [LARGE SCALE GENOMIC DNA]</scope>
    <source>
        <strain evidence="3">DSM 22638</strain>
    </source>
</reference>
<dbReference type="STRING" id="570519.SAMN04488116_2980"/>
<protein>
    <submittedName>
        <fullName evidence="2">Uncharacterized protein</fullName>
    </submittedName>
</protein>
<dbReference type="OrthoDB" id="1432123at2"/>
<proteinExistence type="predicted"/>
<feature type="signal peptide" evidence="1">
    <location>
        <begin position="1"/>
        <end position="19"/>
    </location>
</feature>
<accession>A0A1M5NU67</accession>
<evidence type="ECO:0000313" key="2">
    <source>
        <dbReference type="EMBL" id="SHG93101.1"/>
    </source>
</evidence>
<keyword evidence="1" id="KW-0732">Signal</keyword>
<name>A0A1M5NU67_9FLAO</name>
<dbReference type="EMBL" id="FQWL01000005">
    <property type="protein sequence ID" value="SHG93101.1"/>
    <property type="molecule type" value="Genomic_DNA"/>
</dbReference>
<dbReference type="AlphaFoldDB" id="A0A1M5NU67"/>
<evidence type="ECO:0000313" key="3">
    <source>
        <dbReference type="Proteomes" id="UP000184532"/>
    </source>
</evidence>
<organism evidence="2 3">
    <name type="scientific">Flagellimonas flava</name>
    <dbReference type="NCBI Taxonomy" id="570519"/>
    <lineage>
        <taxon>Bacteria</taxon>
        <taxon>Pseudomonadati</taxon>
        <taxon>Bacteroidota</taxon>
        <taxon>Flavobacteriia</taxon>
        <taxon>Flavobacteriales</taxon>
        <taxon>Flavobacteriaceae</taxon>
        <taxon>Flagellimonas</taxon>
    </lineage>
</organism>
<dbReference type="Proteomes" id="UP000184532">
    <property type="component" value="Unassembled WGS sequence"/>
</dbReference>
<keyword evidence="3" id="KW-1185">Reference proteome</keyword>
<gene>
    <name evidence="2" type="ORF">SAMN04488116_2980</name>
</gene>
<sequence>MRTVVCACFLLIFSTSVLAQGNANVQPGVINFYEKGLQGIGPDFGNNPASENFYNQMRDKLADLGVEQKLNLDDIDGSIYFNEQFVKGEIRFNGKKERDMYMRYNAFNDEFEIKNTNLKEDKALALLKNVNISCVLAGDEYIYGVFKDKKNEKSQGYLKSVLNVGGYELHKRNIKHFKAGKEAKTSHAVSFPHRFVDETHFYISLDDGVPAYISSKKRDFLSLFLPDHQQKIKQFMKSRNIDLKTEKGLVNVIAFAGNL</sequence>
<feature type="chain" id="PRO_5012612602" evidence="1">
    <location>
        <begin position="20"/>
        <end position="259"/>
    </location>
</feature>
<dbReference type="RefSeq" id="WP_073181031.1">
    <property type="nucleotide sequence ID" value="NZ_FQWL01000005.1"/>
</dbReference>